<evidence type="ECO:0000313" key="2">
    <source>
        <dbReference type="EMBL" id="ORY14322.1"/>
    </source>
</evidence>
<dbReference type="AlphaFoldDB" id="A0A1Y1ZVQ8"/>
<dbReference type="OrthoDB" id="3787192at2759"/>
<gene>
    <name evidence="2" type="ORF">BCR34DRAFT_238905</name>
</gene>
<evidence type="ECO:0000256" key="1">
    <source>
        <dbReference type="SAM" id="SignalP"/>
    </source>
</evidence>
<evidence type="ECO:0008006" key="4">
    <source>
        <dbReference type="Google" id="ProtNLM"/>
    </source>
</evidence>
<comment type="caution">
    <text evidence="2">The sequence shown here is derived from an EMBL/GenBank/DDBJ whole genome shotgun (WGS) entry which is preliminary data.</text>
</comment>
<keyword evidence="3" id="KW-1185">Reference proteome</keyword>
<protein>
    <recommendedName>
        <fullName evidence="4">Killer toxin Kp4 domain-containing protein</fullName>
    </recommendedName>
</protein>
<accession>A0A1Y1ZVQ8</accession>
<feature type="signal peptide" evidence="1">
    <location>
        <begin position="1"/>
        <end position="19"/>
    </location>
</feature>
<dbReference type="Proteomes" id="UP000193144">
    <property type="component" value="Unassembled WGS sequence"/>
</dbReference>
<proteinExistence type="predicted"/>
<reference evidence="2 3" key="1">
    <citation type="submission" date="2016-07" db="EMBL/GenBank/DDBJ databases">
        <title>Pervasive Adenine N6-methylation of Active Genes in Fungi.</title>
        <authorList>
            <consortium name="DOE Joint Genome Institute"/>
            <person name="Mondo S.J."/>
            <person name="Dannebaum R.O."/>
            <person name="Kuo R.C."/>
            <person name="Labutti K."/>
            <person name="Haridas S."/>
            <person name="Kuo A."/>
            <person name="Salamov A."/>
            <person name="Ahrendt S.R."/>
            <person name="Lipzen A."/>
            <person name="Sullivan W."/>
            <person name="Andreopoulos W.B."/>
            <person name="Clum A."/>
            <person name="Lindquist E."/>
            <person name="Daum C."/>
            <person name="Ramamoorthy G.K."/>
            <person name="Gryganskyi A."/>
            <person name="Culley D."/>
            <person name="Magnuson J.K."/>
            <person name="James T.Y."/>
            <person name="O'Malley M.A."/>
            <person name="Stajich J.E."/>
            <person name="Spatafora J.W."/>
            <person name="Visel A."/>
            <person name="Grigoriev I.V."/>
        </authorList>
    </citation>
    <scope>NUCLEOTIDE SEQUENCE [LARGE SCALE GENOMIC DNA]</scope>
    <source>
        <strain evidence="2 3">CBS 115471</strain>
    </source>
</reference>
<evidence type="ECO:0000313" key="3">
    <source>
        <dbReference type="Proteomes" id="UP000193144"/>
    </source>
</evidence>
<name>A0A1Y1ZVQ8_9PLEO</name>
<dbReference type="EMBL" id="MCFA01000034">
    <property type="protein sequence ID" value="ORY14322.1"/>
    <property type="molecule type" value="Genomic_DNA"/>
</dbReference>
<sequence>MHAFQMLLALATLPVLALSTPVTSPNPATSVLDKRNFGNCNGCSKCNLSGTFQGNCHDAVNKFQTGVNYASHQVMIVGDCVADWYCNGAYPVKDGKDIRNVFNVGIYQKAGCKACGE</sequence>
<feature type="chain" id="PRO_5011000576" description="Killer toxin Kp4 domain-containing protein" evidence="1">
    <location>
        <begin position="20"/>
        <end position="117"/>
    </location>
</feature>
<keyword evidence="1" id="KW-0732">Signal</keyword>
<organism evidence="2 3">
    <name type="scientific">Clohesyomyces aquaticus</name>
    <dbReference type="NCBI Taxonomy" id="1231657"/>
    <lineage>
        <taxon>Eukaryota</taxon>
        <taxon>Fungi</taxon>
        <taxon>Dikarya</taxon>
        <taxon>Ascomycota</taxon>
        <taxon>Pezizomycotina</taxon>
        <taxon>Dothideomycetes</taxon>
        <taxon>Pleosporomycetidae</taxon>
        <taxon>Pleosporales</taxon>
        <taxon>Lindgomycetaceae</taxon>
        <taxon>Clohesyomyces</taxon>
    </lineage>
</organism>